<dbReference type="EMBL" id="LR590481">
    <property type="protein sequence ID" value="VTQ87868.1"/>
    <property type="molecule type" value="Genomic_DNA"/>
</dbReference>
<evidence type="ECO:0000313" key="2">
    <source>
        <dbReference type="EMBL" id="VTQ87868.1"/>
    </source>
</evidence>
<dbReference type="RefSeq" id="WP_138209839.1">
    <property type="nucleotide sequence ID" value="NZ_CBCRUQ010000004.1"/>
</dbReference>
<reference evidence="2 3" key="1">
    <citation type="submission" date="2019-05" db="EMBL/GenBank/DDBJ databases">
        <authorList>
            <consortium name="Pathogen Informatics"/>
        </authorList>
    </citation>
    <scope>NUCLEOTIDE SEQUENCE [LARGE SCALE GENOMIC DNA]</scope>
    <source>
        <strain evidence="2 3">NCTC503</strain>
    </source>
</reference>
<sequence>MLVVEKEKIYNEDYLGNTKPLKKKEVYEELEKSRRENLKINRKEKNQRKLRALKSVGVLFIVGMVIVVRYSVIYANQKQIANMKKEISTIKYKNDDIKVHLLKFKDIKSVDSAARGKFKMVEPSINDTYYYDLSKDNFINKEEENKGINKFLEKIKNILF</sequence>
<evidence type="ECO:0000256" key="1">
    <source>
        <dbReference type="SAM" id="Phobius"/>
    </source>
</evidence>
<keyword evidence="2" id="KW-0131">Cell cycle</keyword>
<dbReference type="AlphaFoldDB" id="A0A4U9RAE8"/>
<organism evidence="2 3">
    <name type="scientific">Hathewaya histolytica</name>
    <name type="common">Clostridium histolyticum</name>
    <dbReference type="NCBI Taxonomy" id="1498"/>
    <lineage>
        <taxon>Bacteria</taxon>
        <taxon>Bacillati</taxon>
        <taxon>Bacillota</taxon>
        <taxon>Clostridia</taxon>
        <taxon>Eubacteriales</taxon>
        <taxon>Clostridiaceae</taxon>
        <taxon>Hathewaya</taxon>
    </lineage>
</organism>
<keyword evidence="1" id="KW-1133">Transmembrane helix</keyword>
<dbReference type="OrthoDB" id="1936981at2"/>
<keyword evidence="2" id="KW-0132">Cell division</keyword>
<accession>A0A4U9RAE8</accession>
<dbReference type="KEGG" id="hhw:NCTC503_01148"/>
<name>A0A4U9RAE8_HATHI</name>
<feature type="transmembrane region" description="Helical" evidence="1">
    <location>
        <begin position="52"/>
        <end position="72"/>
    </location>
</feature>
<dbReference type="Proteomes" id="UP000308489">
    <property type="component" value="Chromosome 1"/>
</dbReference>
<dbReference type="GO" id="GO:0051301">
    <property type="term" value="P:cell division"/>
    <property type="evidence" value="ECO:0007669"/>
    <property type="project" value="UniProtKB-KW"/>
</dbReference>
<proteinExistence type="predicted"/>
<keyword evidence="1" id="KW-0812">Transmembrane</keyword>
<keyword evidence="3" id="KW-1185">Reference proteome</keyword>
<keyword evidence="1" id="KW-0472">Membrane</keyword>
<gene>
    <name evidence="2" type="ORF">NCTC503_01148</name>
</gene>
<evidence type="ECO:0000313" key="3">
    <source>
        <dbReference type="Proteomes" id="UP000308489"/>
    </source>
</evidence>
<protein>
    <submittedName>
        <fullName evidence="2">Putative cell division protein FtsL</fullName>
    </submittedName>
</protein>